<protein>
    <submittedName>
        <fullName evidence="1">Uncharacterized protein</fullName>
    </submittedName>
</protein>
<dbReference type="AlphaFoldDB" id="A0A392RXN1"/>
<name>A0A392RXN1_9FABA</name>
<evidence type="ECO:0000313" key="2">
    <source>
        <dbReference type="Proteomes" id="UP000265520"/>
    </source>
</evidence>
<organism evidence="1 2">
    <name type="scientific">Trifolium medium</name>
    <dbReference type="NCBI Taxonomy" id="97028"/>
    <lineage>
        <taxon>Eukaryota</taxon>
        <taxon>Viridiplantae</taxon>
        <taxon>Streptophyta</taxon>
        <taxon>Embryophyta</taxon>
        <taxon>Tracheophyta</taxon>
        <taxon>Spermatophyta</taxon>
        <taxon>Magnoliopsida</taxon>
        <taxon>eudicotyledons</taxon>
        <taxon>Gunneridae</taxon>
        <taxon>Pentapetalae</taxon>
        <taxon>rosids</taxon>
        <taxon>fabids</taxon>
        <taxon>Fabales</taxon>
        <taxon>Fabaceae</taxon>
        <taxon>Papilionoideae</taxon>
        <taxon>50 kb inversion clade</taxon>
        <taxon>NPAAA clade</taxon>
        <taxon>Hologalegina</taxon>
        <taxon>IRL clade</taxon>
        <taxon>Trifolieae</taxon>
        <taxon>Trifolium</taxon>
    </lineage>
</organism>
<keyword evidence="2" id="KW-1185">Reference proteome</keyword>
<reference evidence="1 2" key="1">
    <citation type="journal article" date="2018" name="Front. Plant Sci.">
        <title>Red Clover (Trifolium pratense) and Zigzag Clover (T. medium) - A Picture of Genomic Similarities and Differences.</title>
        <authorList>
            <person name="Dluhosova J."/>
            <person name="Istvanek J."/>
            <person name="Nedelnik J."/>
            <person name="Repkova J."/>
        </authorList>
    </citation>
    <scope>NUCLEOTIDE SEQUENCE [LARGE SCALE GENOMIC DNA]</scope>
    <source>
        <strain evidence="2">cv. 10/8</strain>
        <tissue evidence="1">Leaf</tissue>
    </source>
</reference>
<comment type="caution">
    <text evidence="1">The sequence shown here is derived from an EMBL/GenBank/DDBJ whole genome shotgun (WGS) entry which is preliminary data.</text>
</comment>
<accession>A0A392RXN1</accession>
<feature type="non-terminal residue" evidence="1">
    <location>
        <position position="1"/>
    </location>
</feature>
<sequence>GCFAMGSPLVFAPPLAASGLDSAVVFQG</sequence>
<proteinExistence type="predicted"/>
<evidence type="ECO:0000313" key="1">
    <source>
        <dbReference type="EMBL" id="MCI40540.1"/>
    </source>
</evidence>
<dbReference type="Proteomes" id="UP000265520">
    <property type="component" value="Unassembled WGS sequence"/>
</dbReference>
<dbReference type="EMBL" id="LXQA010280950">
    <property type="protein sequence ID" value="MCI40540.1"/>
    <property type="molecule type" value="Genomic_DNA"/>
</dbReference>